<protein>
    <recommendedName>
        <fullName evidence="5">Jacalin-type lectin domain-containing protein</fullName>
    </recommendedName>
</protein>
<proteinExistence type="predicted"/>
<dbReference type="EMBL" id="JAUMJH010000005">
    <property type="protein sequence ID" value="MDO3656112.1"/>
    <property type="molecule type" value="Genomic_DNA"/>
</dbReference>
<name>R9B5G4_9GAMM</name>
<evidence type="ECO:0000313" key="1">
    <source>
        <dbReference type="EMBL" id="EOR07621.1"/>
    </source>
</evidence>
<evidence type="ECO:0000313" key="2">
    <source>
        <dbReference type="EMBL" id="MDO3656112.1"/>
    </source>
</evidence>
<reference evidence="1 3" key="1">
    <citation type="submission" date="2013-03" db="EMBL/GenBank/DDBJ databases">
        <title>The Genome Sequence of Acinetobacter sp. CIP 110321.</title>
        <authorList>
            <consortium name="The Broad Institute Genome Sequencing Platform"/>
            <consortium name="The Broad Institute Genome Sequencing Center for Infectious Disease"/>
            <person name="Cerqueira G."/>
            <person name="Feldgarden M."/>
            <person name="Courvalin P."/>
            <person name="Perichon B."/>
            <person name="Grillot-Courvalin C."/>
            <person name="Clermont D."/>
            <person name="Rocha E."/>
            <person name="Yoon E.-J."/>
            <person name="Nemec A."/>
            <person name="Walker B."/>
            <person name="Young S.K."/>
            <person name="Zeng Q."/>
            <person name="Gargeya S."/>
            <person name="Fitzgerald M."/>
            <person name="Haas B."/>
            <person name="Abouelleil A."/>
            <person name="Alvarado L."/>
            <person name="Arachchi H.M."/>
            <person name="Berlin A.M."/>
            <person name="Chapman S.B."/>
            <person name="Dewar J."/>
            <person name="Goldberg J."/>
            <person name="Griggs A."/>
            <person name="Gujja S."/>
            <person name="Hansen M."/>
            <person name="Howarth C."/>
            <person name="Imamovic A."/>
            <person name="Larimer J."/>
            <person name="McCowan C."/>
            <person name="Murphy C."/>
            <person name="Neiman D."/>
            <person name="Pearson M."/>
            <person name="Priest M."/>
            <person name="Roberts A."/>
            <person name="Saif S."/>
            <person name="Shea T."/>
            <person name="Sisk P."/>
            <person name="Sykes S."/>
            <person name="Wortman J."/>
            <person name="Nusbaum C."/>
            <person name="Birren B."/>
        </authorList>
    </citation>
    <scope>NUCLEOTIDE SEQUENCE [LARGE SCALE GENOMIC DNA]</scope>
    <source>
        <strain evidence="1 3">CIP 110321</strain>
    </source>
</reference>
<evidence type="ECO:0000313" key="4">
    <source>
        <dbReference type="Proteomes" id="UP001168902"/>
    </source>
</evidence>
<dbReference type="InterPro" id="IPR036404">
    <property type="entry name" value="Jacalin-like_lectin_dom_sf"/>
</dbReference>
<dbReference type="Proteomes" id="UP001168902">
    <property type="component" value="Unassembled WGS sequence"/>
</dbReference>
<evidence type="ECO:0008006" key="5">
    <source>
        <dbReference type="Google" id="ProtNLM"/>
    </source>
</evidence>
<accession>R9B5G4</accession>
<gene>
    <name evidence="1" type="ORF">F896_01994</name>
    <name evidence="2" type="ORF">Q3V53_02660</name>
</gene>
<dbReference type="RefSeq" id="WP_016163682.1">
    <property type="nucleotide sequence ID" value="NZ_JAKZGC010000011.1"/>
</dbReference>
<dbReference type="HOGENOM" id="CLU_1933478_0_0_6"/>
<evidence type="ECO:0000313" key="3">
    <source>
        <dbReference type="Proteomes" id="UP000016203"/>
    </source>
</evidence>
<dbReference type="AlphaFoldDB" id="R9B5G4"/>
<keyword evidence="4" id="KW-1185">Reference proteome</keyword>
<dbReference type="Proteomes" id="UP000016203">
    <property type="component" value="Unassembled WGS sequence"/>
</dbReference>
<dbReference type="Gene3D" id="2.100.10.30">
    <property type="entry name" value="Jacalin-like lectin domain"/>
    <property type="match status" value="1"/>
</dbReference>
<dbReference type="EMBL" id="AQFL01000012">
    <property type="protein sequence ID" value="EOR07621.1"/>
    <property type="molecule type" value="Genomic_DNA"/>
</dbReference>
<dbReference type="SUPFAM" id="SSF51101">
    <property type="entry name" value="Mannose-binding lectins"/>
    <property type="match status" value="1"/>
</dbReference>
<reference evidence="2 4" key="2">
    <citation type="submission" date="2023-07" db="EMBL/GenBank/DDBJ databases">
        <title>A novel proteolytic Acinetobacter species.</title>
        <authorList>
            <person name="Nemec A."/>
            <person name="Radolfova-Krizova L."/>
        </authorList>
    </citation>
    <scope>NUCLEOTIDE SEQUENCE [LARGE SCALE GENOMIC DNA]</scope>
    <source>
        <strain evidence="2 4">NIPH 1865</strain>
    </source>
</reference>
<comment type="caution">
    <text evidence="1">The sequence shown here is derived from an EMBL/GenBank/DDBJ whole genome shotgun (WGS) entry which is preliminary data.</text>
</comment>
<organism evidence="1 3">
    <name type="scientific">Acinetobacter genomosp. 15BJ</name>
    <dbReference type="NCBI Taxonomy" id="106651"/>
    <lineage>
        <taxon>Bacteria</taxon>
        <taxon>Pseudomonadati</taxon>
        <taxon>Pseudomonadota</taxon>
        <taxon>Gammaproteobacteria</taxon>
        <taxon>Moraxellales</taxon>
        <taxon>Moraxellaceae</taxon>
        <taxon>Acinetobacter</taxon>
    </lineage>
</organism>
<sequence>MKMLAGQNQMSYGGHGGDFRSIQDTGGQQVLIRSGSLIDSIQIGNIKYGGNGGGATANFQLPPDGTFTLLRMCSNKNVISYLKLICNGIIYESGETSGNGDLDFGKGVKVSFAGISSGTYIDMILFKTYF</sequence>
<dbReference type="PATRIC" id="fig|1217699.3.peg.1931"/>